<dbReference type="PANTHER" id="PTHR27003:SF471">
    <property type="entry name" value="VASCULAR ENDOTHELIAL GROWTH FACTOR RECEPTOR 2 (VEGFR2)-RELATED"/>
    <property type="match status" value="1"/>
</dbReference>
<dbReference type="Proteomes" id="UP000326396">
    <property type="component" value="Linkage Group LG17"/>
</dbReference>
<dbReference type="InterPro" id="IPR001245">
    <property type="entry name" value="Ser-Thr/Tyr_kinase_cat_dom"/>
</dbReference>
<dbReference type="SUPFAM" id="SSF56112">
    <property type="entry name" value="Protein kinase-like (PK-like)"/>
    <property type="match status" value="1"/>
</dbReference>
<evidence type="ECO:0000313" key="3">
    <source>
        <dbReference type="Proteomes" id="UP000326396"/>
    </source>
</evidence>
<name>A0A5N6NVG6_9ASTR</name>
<gene>
    <name evidence="2" type="ORF">E3N88_18225</name>
</gene>
<dbReference type="GO" id="GO:0009506">
    <property type="term" value="C:plasmodesma"/>
    <property type="evidence" value="ECO:0007669"/>
    <property type="project" value="TreeGrafter"/>
</dbReference>
<dbReference type="Pfam" id="PF07714">
    <property type="entry name" value="PK_Tyr_Ser-Thr"/>
    <property type="match status" value="1"/>
</dbReference>
<reference evidence="2 3" key="1">
    <citation type="submission" date="2019-05" db="EMBL/GenBank/DDBJ databases">
        <title>Mikania micrantha, genome provides insights into the molecular mechanism of rapid growth.</title>
        <authorList>
            <person name="Liu B."/>
        </authorList>
    </citation>
    <scope>NUCLEOTIDE SEQUENCE [LARGE SCALE GENOMIC DNA]</scope>
    <source>
        <strain evidence="2">NLD-2019</strain>
        <tissue evidence="2">Leaf</tissue>
    </source>
</reference>
<sequence>MVGEGQTGGCRCRLAEEGVYASVKNAGQTFDGNSLPLVPWAKHHLENGNLTDIIHPHLLKNDQTSLRNYLLLAFGCISEDQSHRPDANQIVSRLEEYMELQQELEKFNIVTLRGFCDVATYKMLVTENLCNAYLINYLGNNVLHILTWEERLKICIDVAYALSYLHDQNMIIHGNINCYNIVLDENWRAKITGFEKAVLLSENQEVALKIYGVMFQERYDMFYIPPDFEKTHKLNRYFDVYSFGIVMFEILCGRKANDSDYLDESLNGLAHVVRQRFMMGTLYDMVDPLLNDEICDNNFYLNKGPSKDSLDTFIKIAFRCIAETQDQRPTMKVVVKELENALSLQVMKVSESCNHPGVSGRTRAAL</sequence>
<dbReference type="GO" id="GO:0004714">
    <property type="term" value="F:transmembrane receptor protein tyrosine kinase activity"/>
    <property type="evidence" value="ECO:0007669"/>
    <property type="project" value="InterPro"/>
</dbReference>
<dbReference type="InterPro" id="IPR000719">
    <property type="entry name" value="Prot_kinase_dom"/>
</dbReference>
<evidence type="ECO:0000259" key="1">
    <source>
        <dbReference type="PROSITE" id="PS50011"/>
    </source>
</evidence>
<protein>
    <recommendedName>
        <fullName evidence="1">Protein kinase domain-containing protein</fullName>
    </recommendedName>
</protein>
<dbReference type="GO" id="GO:0005524">
    <property type="term" value="F:ATP binding"/>
    <property type="evidence" value="ECO:0007669"/>
    <property type="project" value="InterPro"/>
</dbReference>
<evidence type="ECO:0000313" key="2">
    <source>
        <dbReference type="EMBL" id="KAD5318279.1"/>
    </source>
</evidence>
<dbReference type="InterPro" id="IPR045272">
    <property type="entry name" value="ANXUR1/2-like"/>
</dbReference>
<dbReference type="Gene3D" id="1.10.510.10">
    <property type="entry name" value="Transferase(Phosphotransferase) domain 1"/>
    <property type="match status" value="2"/>
</dbReference>
<accession>A0A5N6NVG6</accession>
<dbReference type="GO" id="GO:0005886">
    <property type="term" value="C:plasma membrane"/>
    <property type="evidence" value="ECO:0007669"/>
    <property type="project" value="TreeGrafter"/>
</dbReference>
<organism evidence="2 3">
    <name type="scientific">Mikania micrantha</name>
    <name type="common">bitter vine</name>
    <dbReference type="NCBI Taxonomy" id="192012"/>
    <lineage>
        <taxon>Eukaryota</taxon>
        <taxon>Viridiplantae</taxon>
        <taxon>Streptophyta</taxon>
        <taxon>Embryophyta</taxon>
        <taxon>Tracheophyta</taxon>
        <taxon>Spermatophyta</taxon>
        <taxon>Magnoliopsida</taxon>
        <taxon>eudicotyledons</taxon>
        <taxon>Gunneridae</taxon>
        <taxon>Pentapetalae</taxon>
        <taxon>asterids</taxon>
        <taxon>campanulids</taxon>
        <taxon>Asterales</taxon>
        <taxon>Asteraceae</taxon>
        <taxon>Asteroideae</taxon>
        <taxon>Heliantheae alliance</taxon>
        <taxon>Eupatorieae</taxon>
        <taxon>Mikania</taxon>
    </lineage>
</organism>
<keyword evidence="3" id="KW-1185">Reference proteome</keyword>
<dbReference type="AlphaFoldDB" id="A0A5N6NVG6"/>
<proteinExistence type="predicted"/>
<dbReference type="PROSITE" id="PS50011">
    <property type="entry name" value="PROTEIN_KINASE_DOM"/>
    <property type="match status" value="1"/>
</dbReference>
<dbReference type="EMBL" id="SZYD01000009">
    <property type="protein sequence ID" value="KAD5318279.1"/>
    <property type="molecule type" value="Genomic_DNA"/>
</dbReference>
<dbReference type="InterPro" id="IPR011009">
    <property type="entry name" value="Kinase-like_dom_sf"/>
</dbReference>
<dbReference type="OrthoDB" id="75710at2759"/>
<comment type="caution">
    <text evidence="2">The sequence shown here is derived from an EMBL/GenBank/DDBJ whole genome shotgun (WGS) entry which is preliminary data.</text>
</comment>
<dbReference type="PANTHER" id="PTHR27003">
    <property type="entry name" value="OS07G0166700 PROTEIN"/>
    <property type="match status" value="1"/>
</dbReference>
<feature type="domain" description="Protein kinase" evidence="1">
    <location>
        <begin position="1"/>
        <end position="342"/>
    </location>
</feature>